<evidence type="ECO:0000313" key="2">
    <source>
        <dbReference type="EMBL" id="CAC5406987.1"/>
    </source>
</evidence>
<evidence type="ECO:0000313" key="3">
    <source>
        <dbReference type="Proteomes" id="UP000507470"/>
    </source>
</evidence>
<organism evidence="2 3">
    <name type="scientific">Mytilus coruscus</name>
    <name type="common">Sea mussel</name>
    <dbReference type="NCBI Taxonomy" id="42192"/>
    <lineage>
        <taxon>Eukaryota</taxon>
        <taxon>Metazoa</taxon>
        <taxon>Spiralia</taxon>
        <taxon>Lophotrochozoa</taxon>
        <taxon>Mollusca</taxon>
        <taxon>Bivalvia</taxon>
        <taxon>Autobranchia</taxon>
        <taxon>Pteriomorphia</taxon>
        <taxon>Mytilida</taxon>
        <taxon>Mytiloidea</taxon>
        <taxon>Mytilidae</taxon>
        <taxon>Mytilinae</taxon>
        <taxon>Mytilus</taxon>
    </lineage>
</organism>
<feature type="region of interest" description="Disordered" evidence="1">
    <location>
        <begin position="1"/>
        <end position="57"/>
    </location>
</feature>
<dbReference type="EMBL" id="CACVKT020007276">
    <property type="protein sequence ID" value="CAC5406987.1"/>
    <property type="molecule type" value="Genomic_DNA"/>
</dbReference>
<dbReference type="InterPro" id="IPR021109">
    <property type="entry name" value="Peptidase_aspartic_dom_sf"/>
</dbReference>
<evidence type="ECO:0008006" key="4">
    <source>
        <dbReference type="Google" id="ProtNLM"/>
    </source>
</evidence>
<feature type="compositionally biased region" description="Basic and acidic residues" evidence="1">
    <location>
        <begin position="1"/>
        <end position="13"/>
    </location>
</feature>
<dbReference type="Proteomes" id="UP000507470">
    <property type="component" value="Unassembled WGS sequence"/>
</dbReference>
<proteinExistence type="predicted"/>
<feature type="compositionally biased region" description="Polar residues" evidence="1">
    <location>
        <begin position="207"/>
        <end position="238"/>
    </location>
</feature>
<feature type="compositionally biased region" description="Basic and acidic residues" evidence="1">
    <location>
        <begin position="22"/>
        <end position="39"/>
    </location>
</feature>
<reference evidence="2 3" key="1">
    <citation type="submission" date="2020-06" db="EMBL/GenBank/DDBJ databases">
        <authorList>
            <person name="Li R."/>
            <person name="Bekaert M."/>
        </authorList>
    </citation>
    <scope>NUCLEOTIDE SEQUENCE [LARGE SCALE GENOMIC DNA]</scope>
    <source>
        <strain evidence="3">wild</strain>
    </source>
</reference>
<feature type="compositionally biased region" description="Polar residues" evidence="1">
    <location>
        <begin position="40"/>
        <end position="57"/>
    </location>
</feature>
<name>A0A6J8DH35_MYTCO</name>
<dbReference type="SUPFAM" id="SSF50630">
    <property type="entry name" value="Acid proteases"/>
    <property type="match status" value="1"/>
</dbReference>
<feature type="region of interest" description="Disordered" evidence="1">
    <location>
        <begin position="103"/>
        <end position="163"/>
    </location>
</feature>
<dbReference type="AlphaFoldDB" id="A0A6J8DH35"/>
<accession>A0A6J8DH35</accession>
<sequence length="466" mass="50658">MAEIEDNKDKNIEMAETESLGEMEKPTAEDTLTEDKSENDYSTISSTPLQKQLAASGSYQVSPMLTAVPTNSTIPVKSMANPPPPTFMTPIMTTTSVSGALTGLPQQQADSTDRSRKGQRKPKERGNSSSSKLLSGENIPDGKKIPVQGSGRSPQRPKMQIFNGRGSITWEAFICQFERTAGRRQWENRKKVCRLLDSLADVALEQRSPSQGYRANQSATPTMESLNSNGSGQRSTPKSIGHETSPHDKTEQTPTSSSDIVIRRAIGKSLAVRGTIYDQNVSMIVDTAAMITLVNEKLIAADNEDSETVTLRGLGEQLVTGKIIKNTSLDIDRVNIQWDMCKAPLTDDVILGLDILGTLGAVINLSTPTLTINNKVMNAAFVNSGGEISIQQVCIKRTITVPPNSEMTVTIKTNKSVDQEFILDPYPLTSCVLVLHVVGKANSCPLTIDGNRHIRRKKGTPIGYIE</sequence>
<dbReference type="Gene3D" id="2.40.70.10">
    <property type="entry name" value="Acid Proteases"/>
    <property type="match status" value="1"/>
</dbReference>
<feature type="region of interest" description="Disordered" evidence="1">
    <location>
        <begin position="207"/>
        <end position="258"/>
    </location>
</feature>
<gene>
    <name evidence="2" type="ORF">MCOR_40499</name>
</gene>
<protein>
    <recommendedName>
        <fullName evidence="4">Retropepsins domain-containing protein</fullName>
    </recommendedName>
</protein>
<evidence type="ECO:0000256" key="1">
    <source>
        <dbReference type="SAM" id="MobiDB-lite"/>
    </source>
</evidence>
<feature type="compositionally biased region" description="Basic and acidic residues" evidence="1">
    <location>
        <begin position="240"/>
        <end position="251"/>
    </location>
</feature>
<keyword evidence="3" id="KW-1185">Reference proteome</keyword>